<gene>
    <name evidence="2" type="ORF">ACFFJ8_18380</name>
</gene>
<protein>
    <submittedName>
        <fullName evidence="2">Transcriptional regulator</fullName>
    </submittedName>
</protein>
<keyword evidence="3" id="KW-1185">Reference proteome</keyword>
<evidence type="ECO:0000313" key="2">
    <source>
        <dbReference type="EMBL" id="MFC0393332.1"/>
    </source>
</evidence>
<evidence type="ECO:0000256" key="1">
    <source>
        <dbReference type="SAM" id="Phobius"/>
    </source>
</evidence>
<feature type="transmembrane region" description="Helical" evidence="1">
    <location>
        <begin position="40"/>
        <end position="59"/>
    </location>
</feature>
<sequence length="75" mass="9159">MDELKQIPVWLLVLLLIALISQSTWLFIDARKHSRFPWFWGLWGLIQVPMPLILYWLVVRVDRAQYEKLRNLWKP</sequence>
<evidence type="ECO:0000313" key="3">
    <source>
        <dbReference type="Proteomes" id="UP001589818"/>
    </source>
</evidence>
<dbReference type="Proteomes" id="UP001589818">
    <property type="component" value="Unassembled WGS sequence"/>
</dbReference>
<accession>A0ABV6JC46</accession>
<keyword evidence="1" id="KW-1133">Transmembrane helix</keyword>
<reference evidence="2 3" key="1">
    <citation type="submission" date="2024-09" db="EMBL/GenBank/DDBJ databases">
        <authorList>
            <person name="Sun Q."/>
            <person name="Mori K."/>
        </authorList>
    </citation>
    <scope>NUCLEOTIDE SEQUENCE [LARGE SCALE GENOMIC DNA]</scope>
    <source>
        <strain evidence="2 3">CCM 4839</strain>
    </source>
</reference>
<feature type="transmembrane region" description="Helical" evidence="1">
    <location>
        <begin position="7"/>
        <end position="28"/>
    </location>
</feature>
<keyword evidence="1" id="KW-0812">Transmembrane</keyword>
<keyword evidence="1" id="KW-0472">Membrane</keyword>
<dbReference type="RefSeq" id="WP_204821596.1">
    <property type="nucleotide sequence ID" value="NZ_JANHOF010000014.1"/>
</dbReference>
<dbReference type="EMBL" id="JBHLVF010000033">
    <property type="protein sequence ID" value="MFC0393332.1"/>
    <property type="molecule type" value="Genomic_DNA"/>
</dbReference>
<organism evidence="2 3">
    <name type="scientific">Paenibacillus mendelii</name>
    <dbReference type="NCBI Taxonomy" id="206163"/>
    <lineage>
        <taxon>Bacteria</taxon>
        <taxon>Bacillati</taxon>
        <taxon>Bacillota</taxon>
        <taxon>Bacilli</taxon>
        <taxon>Bacillales</taxon>
        <taxon>Paenibacillaceae</taxon>
        <taxon>Paenibacillus</taxon>
    </lineage>
</organism>
<proteinExistence type="predicted"/>
<comment type="caution">
    <text evidence="2">The sequence shown here is derived from an EMBL/GenBank/DDBJ whole genome shotgun (WGS) entry which is preliminary data.</text>
</comment>
<name>A0ABV6JC46_9BACL</name>